<gene>
    <name evidence="2" type="ORF">ACFPQ3_04155</name>
</gene>
<accession>A0ABW0UB78</accession>
<dbReference type="PANTHER" id="PTHR47786:SF2">
    <property type="entry name" value="GLYCOSYL HYDROLASE FAMILY 13 CATALYTIC DOMAIN-CONTAINING PROTEIN"/>
    <property type="match status" value="1"/>
</dbReference>
<comment type="caution">
    <text evidence="2">The sequence shown here is derived from an EMBL/GenBank/DDBJ whole genome shotgun (WGS) entry which is preliminary data.</text>
</comment>
<proteinExistence type="predicted"/>
<dbReference type="RefSeq" id="WP_380433636.1">
    <property type="nucleotide sequence ID" value="NZ_JBHSOJ010000016.1"/>
</dbReference>
<sequence length="427" mass="49290">MKTTDINLRQAVIYSLYVRNFSEEGTFKAVIPELDRIKALGTDIVWFLPFYPNGEVARKGTVGSPYAIKDYRSVDNHFGTLEDFEELVSEIHDRGMKVMIDIVYNHTSPDSILAQEHPEWFYHKPDGSFGNRVGDWSDIIDLDYEHRGLWDYQIETLKLWVNRGVDGFRCDVAPLIPLEFWKEARQKVEQVKSDVIWLSESIEPGFIKYMRSQGLTALSDSEIFQVFDMAYDYDVRGLWVDYLEGKIPLSAYIDRLNLQEVIFPANYIKLRNLENHDNRRAADLISDKDELLRWTAFNYLQKGAVLIYNGQERQALTIPSLFENDPINWSGEDISEYLTKMAHIKKMLPIQGDYQLVADDQNDLVIVTHKTDKQAIVVIISFKGKEVKVSLDLADGSYENVFNGEKVNIVNHELLISKEVIVLSITE</sequence>
<evidence type="ECO:0000313" key="2">
    <source>
        <dbReference type="EMBL" id="MFC5630795.1"/>
    </source>
</evidence>
<name>A0ABW0UB78_9STRE</name>
<reference evidence="3" key="1">
    <citation type="journal article" date="2019" name="Int. J. Syst. Evol. Microbiol.">
        <title>The Global Catalogue of Microorganisms (GCM) 10K type strain sequencing project: providing services to taxonomists for standard genome sequencing and annotation.</title>
        <authorList>
            <consortium name="The Broad Institute Genomics Platform"/>
            <consortium name="The Broad Institute Genome Sequencing Center for Infectious Disease"/>
            <person name="Wu L."/>
            <person name="Ma J."/>
        </authorList>
    </citation>
    <scope>NUCLEOTIDE SEQUENCE [LARGE SCALE GENOMIC DNA]</scope>
    <source>
        <strain evidence="3">DT43</strain>
    </source>
</reference>
<dbReference type="Gene3D" id="3.20.20.80">
    <property type="entry name" value="Glycosidases"/>
    <property type="match status" value="1"/>
</dbReference>
<keyword evidence="3" id="KW-1185">Reference proteome</keyword>
<dbReference type="CDD" id="cd11313">
    <property type="entry name" value="AmyAc_arch_bac_AmyA"/>
    <property type="match status" value="1"/>
</dbReference>
<keyword evidence="2" id="KW-0378">Hydrolase</keyword>
<dbReference type="InterPro" id="IPR041331">
    <property type="entry name" value="Bac_A_amyl_C"/>
</dbReference>
<evidence type="ECO:0000259" key="1">
    <source>
        <dbReference type="SMART" id="SM00642"/>
    </source>
</evidence>
<dbReference type="Pfam" id="PF00128">
    <property type="entry name" value="Alpha-amylase"/>
    <property type="match status" value="2"/>
</dbReference>
<feature type="domain" description="Glycosyl hydrolase family 13 catalytic" evidence="1">
    <location>
        <begin position="15"/>
        <end position="345"/>
    </location>
</feature>
<protein>
    <submittedName>
        <fullName evidence="2">Alpha-amylase family glycosyl hydrolase</fullName>
    </submittedName>
</protein>
<dbReference type="SMART" id="SM00642">
    <property type="entry name" value="Aamy"/>
    <property type="match status" value="1"/>
</dbReference>
<dbReference type="InterPro" id="IPR013780">
    <property type="entry name" value="Glyco_hydro_b"/>
</dbReference>
<dbReference type="InterPro" id="IPR006047">
    <property type="entry name" value="GH13_cat_dom"/>
</dbReference>
<dbReference type="Proteomes" id="UP001596110">
    <property type="component" value="Unassembled WGS sequence"/>
</dbReference>
<dbReference type="Gene3D" id="2.60.40.1180">
    <property type="entry name" value="Golgi alpha-mannosidase II"/>
    <property type="match status" value="1"/>
</dbReference>
<dbReference type="GO" id="GO:0016787">
    <property type="term" value="F:hydrolase activity"/>
    <property type="evidence" value="ECO:0007669"/>
    <property type="project" value="UniProtKB-KW"/>
</dbReference>
<dbReference type="Pfam" id="PF18612">
    <property type="entry name" value="Bac_A_amyl_C"/>
    <property type="match status" value="1"/>
</dbReference>
<dbReference type="PANTHER" id="PTHR47786">
    <property type="entry name" value="ALPHA-1,4-GLUCAN:MALTOSE-1-PHOSPHATE MALTOSYLTRANSFERASE"/>
    <property type="match status" value="1"/>
</dbReference>
<organism evidence="2 3">
    <name type="scientific">Streptococcus caledonicus</name>
    <dbReference type="NCBI Taxonomy" id="2614158"/>
    <lineage>
        <taxon>Bacteria</taxon>
        <taxon>Bacillati</taxon>
        <taxon>Bacillota</taxon>
        <taxon>Bacilli</taxon>
        <taxon>Lactobacillales</taxon>
        <taxon>Streptococcaceae</taxon>
        <taxon>Streptococcus</taxon>
    </lineage>
</organism>
<dbReference type="InterPro" id="IPR017853">
    <property type="entry name" value="GH"/>
</dbReference>
<dbReference type="EMBL" id="JBHSOJ010000016">
    <property type="protein sequence ID" value="MFC5630795.1"/>
    <property type="molecule type" value="Genomic_DNA"/>
</dbReference>
<evidence type="ECO:0000313" key="3">
    <source>
        <dbReference type="Proteomes" id="UP001596110"/>
    </source>
</evidence>
<dbReference type="SUPFAM" id="SSF51445">
    <property type="entry name" value="(Trans)glycosidases"/>
    <property type="match status" value="1"/>
</dbReference>